<dbReference type="SUPFAM" id="SSF46785">
    <property type="entry name" value="Winged helix' DNA-binding domain"/>
    <property type="match status" value="1"/>
</dbReference>
<dbReference type="AlphaFoldDB" id="A0AAD6E415"/>
<dbReference type="InterPro" id="IPR012967">
    <property type="entry name" value="COMT_dimerisation"/>
</dbReference>
<evidence type="ECO:0000259" key="1">
    <source>
        <dbReference type="Pfam" id="PF08100"/>
    </source>
</evidence>
<keyword evidence="2" id="KW-0238">DNA-binding</keyword>
<dbReference type="EMBL" id="JAQJAC010000001">
    <property type="protein sequence ID" value="KAJ5600114.1"/>
    <property type="molecule type" value="Genomic_DNA"/>
</dbReference>
<sequence length="171" mass="19061">MSISQIRSQIAALDSLIDQYESTGSRHYLVDAQEKAFGLGRALEHPRETIAKLFYSPIILVAVRVAHDMGIFALLSLSTAPVPLTELAALKTTDSFFVERIMRLLVANGFANEATQHEYSPTEITHEMTQKSSIGLSEALLTDFLPCLPKMPEYLKSINYRNQPEKPSSTF</sequence>
<dbReference type="Proteomes" id="UP001216150">
    <property type="component" value="Unassembled WGS sequence"/>
</dbReference>
<comment type="caution">
    <text evidence="2">The sequence shown here is derived from an EMBL/GenBank/DDBJ whole genome shotgun (WGS) entry which is preliminary data.</text>
</comment>
<dbReference type="GO" id="GO:0046983">
    <property type="term" value="F:protein dimerization activity"/>
    <property type="evidence" value="ECO:0007669"/>
    <property type="project" value="InterPro"/>
</dbReference>
<dbReference type="InterPro" id="IPR036388">
    <property type="entry name" value="WH-like_DNA-bd_sf"/>
</dbReference>
<proteinExistence type="predicted"/>
<name>A0AAD6E415_9EURO</name>
<dbReference type="GO" id="GO:0003677">
    <property type="term" value="F:DNA binding"/>
    <property type="evidence" value="ECO:0007669"/>
    <property type="project" value="UniProtKB-KW"/>
</dbReference>
<evidence type="ECO:0000313" key="3">
    <source>
        <dbReference type="Proteomes" id="UP001216150"/>
    </source>
</evidence>
<dbReference type="InterPro" id="IPR036390">
    <property type="entry name" value="WH_DNA-bd_sf"/>
</dbReference>
<organism evidence="2 3">
    <name type="scientific">Penicillium hetheringtonii</name>
    <dbReference type="NCBI Taxonomy" id="911720"/>
    <lineage>
        <taxon>Eukaryota</taxon>
        <taxon>Fungi</taxon>
        <taxon>Dikarya</taxon>
        <taxon>Ascomycota</taxon>
        <taxon>Pezizomycotina</taxon>
        <taxon>Eurotiomycetes</taxon>
        <taxon>Eurotiomycetidae</taxon>
        <taxon>Eurotiales</taxon>
        <taxon>Aspergillaceae</taxon>
        <taxon>Penicillium</taxon>
    </lineage>
</organism>
<dbReference type="PANTHER" id="PTHR43712:SF1">
    <property type="entry name" value="HYPOTHETICAL O-METHYLTRANSFERASE (EUROFUNG)-RELATED"/>
    <property type="match status" value="1"/>
</dbReference>
<gene>
    <name evidence="2" type="ORF">N7450_001181</name>
</gene>
<accession>A0AAD6E415</accession>
<feature type="domain" description="O-methyltransferase dimerisation" evidence="1">
    <location>
        <begin position="61"/>
        <end position="125"/>
    </location>
</feature>
<dbReference type="Gene3D" id="1.10.10.10">
    <property type="entry name" value="Winged helix-like DNA-binding domain superfamily/Winged helix DNA-binding domain"/>
    <property type="match status" value="1"/>
</dbReference>
<evidence type="ECO:0000313" key="2">
    <source>
        <dbReference type="EMBL" id="KAJ5600114.1"/>
    </source>
</evidence>
<dbReference type="Pfam" id="PF08100">
    <property type="entry name" value="Dimerisation"/>
    <property type="match status" value="1"/>
</dbReference>
<dbReference type="PANTHER" id="PTHR43712">
    <property type="entry name" value="PUTATIVE (AFU_ORTHOLOGUE AFUA_4G14580)-RELATED"/>
    <property type="match status" value="1"/>
</dbReference>
<keyword evidence="3" id="KW-1185">Reference proteome</keyword>
<reference evidence="2 3" key="1">
    <citation type="journal article" date="2023" name="IMA Fungus">
        <title>Comparative genomic study of the Penicillium genus elucidates a diverse pangenome and 15 lateral gene transfer events.</title>
        <authorList>
            <person name="Petersen C."/>
            <person name="Sorensen T."/>
            <person name="Nielsen M.R."/>
            <person name="Sondergaard T.E."/>
            <person name="Sorensen J.L."/>
            <person name="Fitzpatrick D.A."/>
            <person name="Frisvad J.C."/>
            <person name="Nielsen K.L."/>
        </authorList>
    </citation>
    <scope>NUCLEOTIDE SEQUENCE [LARGE SCALE GENOMIC DNA]</scope>
    <source>
        <strain evidence="2 3">IBT 29057</strain>
    </source>
</reference>
<protein>
    <submittedName>
        <fullName evidence="2">Winged helix-turn-helix transcription repressor DNA-binding</fullName>
    </submittedName>
</protein>